<dbReference type="GO" id="GO:0015288">
    <property type="term" value="F:porin activity"/>
    <property type="evidence" value="ECO:0007669"/>
    <property type="project" value="TreeGrafter"/>
</dbReference>
<dbReference type="GO" id="GO:0009279">
    <property type="term" value="C:cell outer membrane"/>
    <property type="evidence" value="ECO:0007669"/>
    <property type="project" value="UniProtKB-SubCell"/>
</dbReference>
<dbReference type="GO" id="GO:1990281">
    <property type="term" value="C:efflux pump complex"/>
    <property type="evidence" value="ECO:0007669"/>
    <property type="project" value="TreeGrafter"/>
</dbReference>
<dbReference type="GO" id="GO:0015562">
    <property type="term" value="F:efflux transmembrane transporter activity"/>
    <property type="evidence" value="ECO:0007669"/>
    <property type="project" value="InterPro"/>
</dbReference>
<comment type="similarity">
    <text evidence="2">Belongs to the outer membrane factor (OMF) (TC 1.B.17) family.</text>
</comment>
<dbReference type="Proteomes" id="UP000245667">
    <property type="component" value="Unassembled WGS sequence"/>
</dbReference>
<proteinExistence type="inferred from homology"/>
<evidence type="ECO:0000256" key="6">
    <source>
        <dbReference type="ARBA" id="ARBA00023136"/>
    </source>
</evidence>
<evidence type="ECO:0000256" key="4">
    <source>
        <dbReference type="ARBA" id="ARBA00022452"/>
    </source>
</evidence>
<evidence type="ECO:0000256" key="2">
    <source>
        <dbReference type="ARBA" id="ARBA00007613"/>
    </source>
</evidence>
<dbReference type="EMBL" id="QGGQ01000001">
    <property type="protein sequence ID" value="PWK26034.1"/>
    <property type="molecule type" value="Genomic_DNA"/>
</dbReference>
<dbReference type="InterPro" id="IPR003423">
    <property type="entry name" value="OMP_efflux"/>
</dbReference>
<dbReference type="SUPFAM" id="SSF56954">
    <property type="entry name" value="Outer membrane efflux proteins (OEP)"/>
    <property type="match status" value="1"/>
</dbReference>
<dbReference type="Gene3D" id="1.20.1600.10">
    <property type="entry name" value="Outer membrane efflux proteins (OEP)"/>
    <property type="match status" value="1"/>
</dbReference>
<evidence type="ECO:0000256" key="1">
    <source>
        <dbReference type="ARBA" id="ARBA00004442"/>
    </source>
</evidence>
<keyword evidence="5" id="KW-0812">Transmembrane</keyword>
<keyword evidence="6" id="KW-0472">Membrane</keyword>
<evidence type="ECO:0000313" key="8">
    <source>
        <dbReference type="EMBL" id="PWK26034.1"/>
    </source>
</evidence>
<evidence type="ECO:0000256" key="3">
    <source>
        <dbReference type="ARBA" id="ARBA00022448"/>
    </source>
</evidence>
<dbReference type="AlphaFoldDB" id="A0A316E6J1"/>
<comment type="caution">
    <text evidence="8">The sequence shown here is derived from an EMBL/GenBank/DDBJ whole genome shotgun (WGS) entry which is preliminary data.</text>
</comment>
<keyword evidence="7" id="KW-0998">Cell outer membrane</keyword>
<keyword evidence="4" id="KW-1134">Transmembrane beta strand</keyword>
<sequence>MMYKESERMYKKLQSIQRSNTMRNKTAFLIVVLGLLGVCTQAQEKTLTKEEAIALALENNYGINVAKNQVEVAGNNKGILNSGYLPTLTGTAGASYSRDDSVIEFPGQFNEDASPREDVELEKAEAQAYSSALTARYTLFDGMGRFYNYKKLKEQYQLSELQARETIENTIVQLFSVYYEIARLTENEYVLGKTLDISKDRYKRAQYAFEYGQSTKLDVLNAQVDITNDSINVLNTRQELSNAKRDLNVLLSQDLNMLYTVDTLVTFIPKIKLEAFVEQAKINNVSVLQTERNLAINSYDIKVQRSGYLPTIGLSGAYGWNLSQSAQSAFFPGTNTDNNSFDLGASLTWNLFDGGGTTVRVKNAKIAYENQELLKKQIEIEVDRDIRNAMANYENKLVIHGIQEQNVITNQNNFERSKEQFQLGRITSIEFRQAQINLLNAQTNKNLAKYDAKLAELQLLQLTGQLLNVEL</sequence>
<name>A0A316E6J1_9FLAO</name>
<protein>
    <submittedName>
        <fullName evidence="8">Outer membrane protein TolC</fullName>
    </submittedName>
</protein>
<accession>A0A316E6J1</accession>
<dbReference type="PANTHER" id="PTHR30026">
    <property type="entry name" value="OUTER MEMBRANE PROTEIN TOLC"/>
    <property type="match status" value="1"/>
</dbReference>
<evidence type="ECO:0000313" key="9">
    <source>
        <dbReference type="Proteomes" id="UP000245667"/>
    </source>
</evidence>
<dbReference type="PANTHER" id="PTHR30026:SF20">
    <property type="entry name" value="OUTER MEMBRANE PROTEIN TOLC"/>
    <property type="match status" value="1"/>
</dbReference>
<dbReference type="Pfam" id="PF02321">
    <property type="entry name" value="OEP"/>
    <property type="match status" value="2"/>
</dbReference>
<evidence type="ECO:0000256" key="7">
    <source>
        <dbReference type="ARBA" id="ARBA00023237"/>
    </source>
</evidence>
<evidence type="ECO:0000256" key="5">
    <source>
        <dbReference type="ARBA" id="ARBA00022692"/>
    </source>
</evidence>
<comment type="subcellular location">
    <subcellularLocation>
        <location evidence="1">Cell outer membrane</location>
    </subcellularLocation>
</comment>
<keyword evidence="3" id="KW-0813">Transport</keyword>
<reference evidence="8 9" key="1">
    <citation type="submission" date="2018-05" db="EMBL/GenBank/DDBJ databases">
        <title>Genomic Encyclopedia of Archaeal and Bacterial Type Strains, Phase II (KMG-II): from individual species to whole genera.</title>
        <authorList>
            <person name="Goeker M."/>
        </authorList>
    </citation>
    <scope>NUCLEOTIDE SEQUENCE [LARGE SCALE GENOMIC DNA]</scope>
    <source>
        <strain evidence="8 9">DSM 23514</strain>
    </source>
</reference>
<organism evidence="8 9">
    <name type="scientific">Maribacter polysiphoniae</name>
    <dbReference type="NCBI Taxonomy" id="429344"/>
    <lineage>
        <taxon>Bacteria</taxon>
        <taxon>Pseudomonadati</taxon>
        <taxon>Bacteroidota</taxon>
        <taxon>Flavobacteriia</taxon>
        <taxon>Flavobacteriales</taxon>
        <taxon>Flavobacteriaceae</taxon>
        <taxon>Maribacter</taxon>
    </lineage>
</organism>
<gene>
    <name evidence="8" type="ORF">LX92_00778</name>
</gene>
<dbReference type="InterPro" id="IPR051906">
    <property type="entry name" value="TolC-like"/>
</dbReference>